<dbReference type="InterPro" id="IPR013295">
    <property type="entry name" value="MAL"/>
</dbReference>
<evidence type="ECO:0000313" key="9">
    <source>
        <dbReference type="Proteomes" id="UP000261540"/>
    </source>
</evidence>
<evidence type="ECO:0000256" key="5">
    <source>
        <dbReference type="PROSITE-ProRule" id="PRU00581"/>
    </source>
</evidence>
<dbReference type="Pfam" id="PF01284">
    <property type="entry name" value="MARVEL"/>
    <property type="match status" value="1"/>
</dbReference>
<dbReference type="GeneTree" id="ENSGT00940000154987"/>
<dbReference type="AlphaFoldDB" id="A0A3B3QH21"/>
<keyword evidence="9" id="KW-1185">Reference proteome</keyword>
<evidence type="ECO:0000256" key="3">
    <source>
        <dbReference type="ARBA" id="ARBA00022989"/>
    </source>
</evidence>
<evidence type="ECO:0000256" key="1">
    <source>
        <dbReference type="ARBA" id="ARBA00004141"/>
    </source>
</evidence>
<evidence type="ECO:0000259" key="7">
    <source>
        <dbReference type="PROSITE" id="PS51225"/>
    </source>
</evidence>
<dbReference type="PROSITE" id="PS51225">
    <property type="entry name" value="MARVEL"/>
    <property type="match status" value="1"/>
</dbReference>
<dbReference type="GO" id="GO:0019911">
    <property type="term" value="F:structural constituent of myelin sheath"/>
    <property type="evidence" value="ECO:0007669"/>
    <property type="project" value="TreeGrafter"/>
</dbReference>
<dbReference type="Proteomes" id="UP000261540">
    <property type="component" value="Unplaced"/>
</dbReference>
<protein>
    <submittedName>
        <fullName evidence="8">Mal, T cell differentiation protein b</fullName>
    </submittedName>
</protein>
<evidence type="ECO:0000256" key="4">
    <source>
        <dbReference type="ARBA" id="ARBA00023136"/>
    </source>
</evidence>
<sequence>MASTTAQPVGSLPSGLGVCTTVPDVFYLPELIFGGLVWILVASSHVIPANPLGWVMFVSIFCFIMTFIWLMIFLCGGHRNSVSWAAADFVYHFLAAFFYLSASVALAYITCLYGNGLLAFGQSITDLNTFNRYYRIDIAAVVFSHIATLFYFIHCILSAMRWRSF</sequence>
<reference evidence="8" key="2">
    <citation type="submission" date="2025-09" db="UniProtKB">
        <authorList>
            <consortium name="Ensembl"/>
        </authorList>
    </citation>
    <scope>IDENTIFICATION</scope>
</reference>
<accession>A0A3B3QH21</accession>
<organism evidence="8 9">
    <name type="scientific">Paramormyrops kingsleyae</name>
    <dbReference type="NCBI Taxonomy" id="1676925"/>
    <lineage>
        <taxon>Eukaryota</taxon>
        <taxon>Metazoa</taxon>
        <taxon>Chordata</taxon>
        <taxon>Craniata</taxon>
        <taxon>Vertebrata</taxon>
        <taxon>Euteleostomi</taxon>
        <taxon>Actinopterygii</taxon>
        <taxon>Neopterygii</taxon>
        <taxon>Teleostei</taxon>
        <taxon>Osteoglossocephala</taxon>
        <taxon>Osteoglossomorpha</taxon>
        <taxon>Osteoglossiformes</taxon>
        <taxon>Mormyridae</taxon>
        <taxon>Paramormyrops</taxon>
    </lineage>
</organism>
<keyword evidence="4 5" id="KW-0472">Membrane</keyword>
<dbReference type="OrthoDB" id="9940869at2759"/>
<feature type="transmembrane region" description="Helical" evidence="6">
    <location>
        <begin position="89"/>
        <end position="118"/>
    </location>
</feature>
<dbReference type="STRING" id="1676925.ENSPKIP00000005423"/>
<dbReference type="CTD" id="550381"/>
<dbReference type="KEGG" id="pki:111835670"/>
<dbReference type="PANTHER" id="PTHR22776">
    <property type="entry name" value="MARVEL-CONTAINING POTENTIAL LIPID RAFT-ASSOCIATED PROTEIN"/>
    <property type="match status" value="1"/>
</dbReference>
<reference evidence="8" key="1">
    <citation type="submission" date="2025-08" db="UniProtKB">
        <authorList>
            <consortium name="Ensembl"/>
        </authorList>
    </citation>
    <scope>IDENTIFICATION</scope>
</reference>
<evidence type="ECO:0000256" key="2">
    <source>
        <dbReference type="ARBA" id="ARBA00022692"/>
    </source>
</evidence>
<dbReference type="GO" id="GO:0042552">
    <property type="term" value="P:myelination"/>
    <property type="evidence" value="ECO:0007669"/>
    <property type="project" value="TreeGrafter"/>
</dbReference>
<dbReference type="PRINTS" id="PR01884">
    <property type="entry name" value="MALPROTEIN"/>
</dbReference>
<dbReference type="InterPro" id="IPR008253">
    <property type="entry name" value="Marvel"/>
</dbReference>
<feature type="domain" description="MARVEL" evidence="7">
    <location>
        <begin position="18"/>
        <end position="163"/>
    </location>
</feature>
<proteinExistence type="predicted"/>
<evidence type="ECO:0000313" key="8">
    <source>
        <dbReference type="Ensembl" id="ENSPKIP00000005423.1"/>
    </source>
</evidence>
<keyword evidence="2 5" id="KW-0812">Transmembrane</keyword>
<name>A0A3B3QH21_9TELE</name>
<keyword evidence="3 6" id="KW-1133">Transmembrane helix</keyword>
<dbReference type="InterPro" id="IPR050578">
    <property type="entry name" value="MARVEL-CKLF_proteins"/>
</dbReference>
<dbReference type="GO" id="GO:0016020">
    <property type="term" value="C:membrane"/>
    <property type="evidence" value="ECO:0007669"/>
    <property type="project" value="UniProtKB-SubCell"/>
</dbReference>
<dbReference type="GeneID" id="111835670"/>
<dbReference type="PANTHER" id="PTHR22776:SF88">
    <property type="entry name" value="MAL-LIKE PROTEIN-RELATED"/>
    <property type="match status" value="1"/>
</dbReference>
<comment type="subcellular location">
    <subcellularLocation>
        <location evidence="1">Membrane</location>
        <topology evidence="1">Multi-pass membrane protein</topology>
    </subcellularLocation>
</comment>
<dbReference type="Ensembl" id="ENSPKIT00000029426.1">
    <property type="protein sequence ID" value="ENSPKIP00000005423.1"/>
    <property type="gene ID" value="ENSPKIG00000022101.1"/>
</dbReference>
<feature type="transmembrane region" description="Helical" evidence="6">
    <location>
        <begin position="25"/>
        <end position="47"/>
    </location>
</feature>
<feature type="transmembrane region" description="Helical" evidence="6">
    <location>
        <begin position="138"/>
        <end position="160"/>
    </location>
</feature>
<evidence type="ECO:0000256" key="6">
    <source>
        <dbReference type="SAM" id="Phobius"/>
    </source>
</evidence>
<feature type="transmembrane region" description="Helical" evidence="6">
    <location>
        <begin position="53"/>
        <end position="77"/>
    </location>
</feature>
<dbReference type="RefSeq" id="XP_023651976.1">
    <property type="nucleotide sequence ID" value="XM_023796208.2"/>
</dbReference>